<dbReference type="OrthoDB" id="199913at2759"/>
<dbReference type="AlphaFoldDB" id="A0A226DH82"/>
<reference evidence="7 8" key="1">
    <citation type="submission" date="2015-12" db="EMBL/GenBank/DDBJ databases">
        <title>The genome of Folsomia candida.</title>
        <authorList>
            <person name="Faddeeva A."/>
            <person name="Derks M.F."/>
            <person name="Anvar Y."/>
            <person name="Smit S."/>
            <person name="Van Straalen N."/>
            <person name="Roelofs D."/>
        </authorList>
    </citation>
    <scope>NUCLEOTIDE SEQUENCE [LARGE SCALE GENOMIC DNA]</scope>
    <source>
        <strain evidence="7 8">VU population</strain>
        <tissue evidence="7">Whole body</tissue>
    </source>
</reference>
<sequence>MSARRVTLPKSFTTTSPLHQIILTMKLIFLVVLSFVANLPLCANLLLPFEIGFNPDEIKFYLVQSTSFKQEIKYADESSVRNSFIKPGGLTVFILHGFIGPTNYIFSERLIIPITNSSVVDNFIIVDWSWLSGKFLFPLDVPIEYVLAIKNLNTVGKQVANFIAWLVYNNYLDLDRIHVVGHSLGAHLAGRVGGEIQAIMGGRKLPRITGLDPAGPLFNILPELKIDQTDASFVDIYHSNAGIGVNGGREQPGCNIITDFTMACSHLLSLFWFPATFHKAYVGCQCSSRELDPTNFRTCMAQCPNPVFAGIYTPHTTRGEYQVDFPVKSGWETV</sequence>
<comment type="similarity">
    <text evidence="2 4">Belongs to the AB hydrolase superfamily. Lipase family.</text>
</comment>
<dbReference type="GO" id="GO:0005615">
    <property type="term" value="C:extracellular space"/>
    <property type="evidence" value="ECO:0007669"/>
    <property type="project" value="TreeGrafter"/>
</dbReference>
<comment type="caution">
    <text evidence="7">The sequence shown here is derived from an EMBL/GenBank/DDBJ whole genome shotgun (WGS) entry which is preliminary data.</text>
</comment>
<keyword evidence="8" id="KW-1185">Reference proteome</keyword>
<dbReference type="InterPro" id="IPR029058">
    <property type="entry name" value="AB_hydrolase_fold"/>
</dbReference>
<dbReference type="STRING" id="158441.A0A226DH82"/>
<dbReference type="EMBL" id="LNIX01000018">
    <property type="protein sequence ID" value="OXA44912.1"/>
    <property type="molecule type" value="Genomic_DNA"/>
</dbReference>
<keyword evidence="5" id="KW-0812">Transmembrane</keyword>
<dbReference type="Gene3D" id="3.40.50.1820">
    <property type="entry name" value="alpha/beta hydrolase"/>
    <property type="match status" value="1"/>
</dbReference>
<accession>A0A226DH82</accession>
<dbReference type="GO" id="GO:0017171">
    <property type="term" value="F:serine hydrolase activity"/>
    <property type="evidence" value="ECO:0007669"/>
    <property type="project" value="TreeGrafter"/>
</dbReference>
<dbReference type="PANTHER" id="PTHR11610:SF173">
    <property type="entry name" value="LIPASE DOMAIN-CONTAINING PROTEIN-RELATED"/>
    <property type="match status" value="1"/>
</dbReference>
<organism evidence="7 8">
    <name type="scientific">Folsomia candida</name>
    <name type="common">Springtail</name>
    <dbReference type="NCBI Taxonomy" id="158441"/>
    <lineage>
        <taxon>Eukaryota</taxon>
        <taxon>Metazoa</taxon>
        <taxon>Ecdysozoa</taxon>
        <taxon>Arthropoda</taxon>
        <taxon>Hexapoda</taxon>
        <taxon>Collembola</taxon>
        <taxon>Entomobryomorpha</taxon>
        <taxon>Isotomoidea</taxon>
        <taxon>Isotomidae</taxon>
        <taxon>Proisotominae</taxon>
        <taxon>Folsomia</taxon>
    </lineage>
</organism>
<evidence type="ECO:0000313" key="7">
    <source>
        <dbReference type="EMBL" id="OXA44912.1"/>
    </source>
</evidence>
<dbReference type="GO" id="GO:0016298">
    <property type="term" value="F:lipase activity"/>
    <property type="evidence" value="ECO:0007669"/>
    <property type="project" value="InterPro"/>
</dbReference>
<dbReference type="SUPFAM" id="SSF53474">
    <property type="entry name" value="alpha/beta-Hydrolases"/>
    <property type="match status" value="1"/>
</dbReference>
<comment type="subcellular location">
    <subcellularLocation>
        <location evidence="1">Secreted</location>
    </subcellularLocation>
</comment>
<dbReference type="InterPro" id="IPR013818">
    <property type="entry name" value="Lipase"/>
</dbReference>
<dbReference type="InterPro" id="IPR000734">
    <property type="entry name" value="TAG_lipase"/>
</dbReference>
<keyword evidence="3" id="KW-0964">Secreted</keyword>
<evidence type="ECO:0000313" key="8">
    <source>
        <dbReference type="Proteomes" id="UP000198287"/>
    </source>
</evidence>
<evidence type="ECO:0000256" key="4">
    <source>
        <dbReference type="RuleBase" id="RU004262"/>
    </source>
</evidence>
<protein>
    <submittedName>
        <fullName evidence="7">Putative phospholipase A1 magnifin</fullName>
    </submittedName>
</protein>
<gene>
    <name evidence="7" type="ORF">Fcan01_20015</name>
</gene>
<evidence type="ECO:0000256" key="2">
    <source>
        <dbReference type="ARBA" id="ARBA00010701"/>
    </source>
</evidence>
<dbReference type="PANTHER" id="PTHR11610">
    <property type="entry name" value="LIPASE"/>
    <property type="match status" value="1"/>
</dbReference>
<dbReference type="GO" id="GO:0016042">
    <property type="term" value="P:lipid catabolic process"/>
    <property type="evidence" value="ECO:0007669"/>
    <property type="project" value="TreeGrafter"/>
</dbReference>
<evidence type="ECO:0000256" key="3">
    <source>
        <dbReference type="ARBA" id="ARBA00022525"/>
    </source>
</evidence>
<dbReference type="Proteomes" id="UP000198287">
    <property type="component" value="Unassembled WGS sequence"/>
</dbReference>
<feature type="transmembrane region" description="Helical" evidence="5">
    <location>
        <begin position="21"/>
        <end position="41"/>
    </location>
</feature>
<name>A0A226DH82_FOLCA</name>
<evidence type="ECO:0000256" key="5">
    <source>
        <dbReference type="SAM" id="Phobius"/>
    </source>
</evidence>
<proteinExistence type="inferred from homology"/>
<keyword evidence="5" id="KW-1133">Transmembrane helix</keyword>
<evidence type="ECO:0000259" key="6">
    <source>
        <dbReference type="Pfam" id="PF00151"/>
    </source>
</evidence>
<dbReference type="Pfam" id="PF00151">
    <property type="entry name" value="Lipase"/>
    <property type="match status" value="1"/>
</dbReference>
<feature type="domain" description="Lipase" evidence="6">
    <location>
        <begin position="58"/>
        <end position="260"/>
    </location>
</feature>
<keyword evidence="5" id="KW-0472">Membrane</keyword>
<evidence type="ECO:0000256" key="1">
    <source>
        <dbReference type="ARBA" id="ARBA00004613"/>
    </source>
</evidence>